<dbReference type="SUPFAM" id="SSF100950">
    <property type="entry name" value="NagB/RpiA/CoA transferase-like"/>
    <property type="match status" value="1"/>
</dbReference>
<reference evidence="5 6" key="1">
    <citation type="submission" date="2019-05" db="EMBL/GenBank/DDBJ databases">
        <title>Kocuria coralli sp. nov., a novel actinobacterium isolated from coral reef seawater.</title>
        <authorList>
            <person name="Li J."/>
        </authorList>
    </citation>
    <scope>NUCLEOTIDE SEQUENCE [LARGE SCALE GENOMIC DNA]</scope>
    <source>
        <strain evidence="5 6">SCSIO 13007</strain>
    </source>
</reference>
<dbReference type="PRINTS" id="PR00037">
    <property type="entry name" value="HTHLACR"/>
</dbReference>
<dbReference type="PANTHER" id="PTHR30363:SF58">
    <property type="entry name" value="REGULATORY PROTEIN, DEOR FAMILY"/>
    <property type="match status" value="1"/>
</dbReference>
<gene>
    <name evidence="5" type="ORF">FCK90_14095</name>
</gene>
<dbReference type="OrthoDB" id="7688673at2"/>
<evidence type="ECO:0000313" key="6">
    <source>
        <dbReference type="Proteomes" id="UP000325957"/>
    </source>
</evidence>
<dbReference type="InterPro" id="IPR050313">
    <property type="entry name" value="Carb_Metab_HTH_regulators"/>
</dbReference>
<dbReference type="Pfam" id="PF00455">
    <property type="entry name" value="DeoRC"/>
    <property type="match status" value="1"/>
</dbReference>
<dbReference type="SMART" id="SM01134">
    <property type="entry name" value="DeoRC"/>
    <property type="match status" value="1"/>
</dbReference>
<proteinExistence type="predicted"/>
<dbReference type="AlphaFoldDB" id="A0A5J5KTX6"/>
<organism evidence="5 6">
    <name type="scientific">Kocuria coralli</name>
    <dbReference type="NCBI Taxonomy" id="1461025"/>
    <lineage>
        <taxon>Bacteria</taxon>
        <taxon>Bacillati</taxon>
        <taxon>Actinomycetota</taxon>
        <taxon>Actinomycetes</taxon>
        <taxon>Micrococcales</taxon>
        <taxon>Micrococcaceae</taxon>
        <taxon>Kocuria</taxon>
    </lineage>
</organism>
<dbReference type="SMART" id="SM00420">
    <property type="entry name" value="HTH_DEOR"/>
    <property type="match status" value="1"/>
</dbReference>
<sequence>MPYPGGRHRGGCVIPDQRRQALLRALRESGVLSIRELCDLLKVSHMTIRRDIATLEAEGLVEAVAGGVRSVQSLRSEPTYQDKSSTKIAAKTAMAERAAEFVQSGQTLFLDAGTSLGHLVPHLAGLEDLTVVTNDLTTAVHLSDLENIVLFQIGGHIDRRNRSTVGAFAAEMLAHFNFDLALISTSSWDLAHGVSTPSELKVGVKRAAIAQAKTTMLVAGSEKYGLVGTFGVAPLNAFDHVLTDPDLPESEIERIHRAEIDLILSEPA</sequence>
<protein>
    <submittedName>
        <fullName evidence="5">DeoR/GlpR transcriptional regulator</fullName>
    </submittedName>
</protein>
<dbReference type="PANTHER" id="PTHR30363">
    <property type="entry name" value="HTH-TYPE TRANSCRIPTIONAL REGULATOR SRLR-RELATED"/>
    <property type="match status" value="1"/>
</dbReference>
<keyword evidence="3" id="KW-0804">Transcription</keyword>
<dbReference type="PROSITE" id="PS00894">
    <property type="entry name" value="HTH_DEOR_1"/>
    <property type="match status" value="1"/>
</dbReference>
<accession>A0A5J5KTX6</accession>
<dbReference type="GO" id="GO:0003677">
    <property type="term" value="F:DNA binding"/>
    <property type="evidence" value="ECO:0007669"/>
    <property type="project" value="UniProtKB-KW"/>
</dbReference>
<evidence type="ECO:0000256" key="2">
    <source>
        <dbReference type="ARBA" id="ARBA00023125"/>
    </source>
</evidence>
<dbReference type="SUPFAM" id="SSF46785">
    <property type="entry name" value="Winged helix' DNA-binding domain"/>
    <property type="match status" value="1"/>
</dbReference>
<dbReference type="GO" id="GO:0003700">
    <property type="term" value="F:DNA-binding transcription factor activity"/>
    <property type="evidence" value="ECO:0007669"/>
    <property type="project" value="InterPro"/>
</dbReference>
<dbReference type="RefSeq" id="WP_158034946.1">
    <property type="nucleotide sequence ID" value="NZ_ML708632.1"/>
</dbReference>
<dbReference type="PROSITE" id="PS51000">
    <property type="entry name" value="HTH_DEOR_2"/>
    <property type="match status" value="1"/>
</dbReference>
<dbReference type="Pfam" id="PF08220">
    <property type="entry name" value="HTH_DeoR"/>
    <property type="match status" value="1"/>
</dbReference>
<evidence type="ECO:0000259" key="4">
    <source>
        <dbReference type="PROSITE" id="PS51000"/>
    </source>
</evidence>
<dbReference type="InterPro" id="IPR036388">
    <property type="entry name" value="WH-like_DNA-bd_sf"/>
</dbReference>
<feature type="domain" description="HTH deoR-type" evidence="4">
    <location>
        <begin position="15"/>
        <end position="70"/>
    </location>
</feature>
<name>A0A5J5KTX6_9MICC</name>
<keyword evidence="2" id="KW-0238">DNA-binding</keyword>
<dbReference type="InterPro" id="IPR001034">
    <property type="entry name" value="DeoR_HTH"/>
</dbReference>
<dbReference type="InterPro" id="IPR036390">
    <property type="entry name" value="WH_DNA-bd_sf"/>
</dbReference>
<keyword evidence="1" id="KW-0805">Transcription regulation</keyword>
<evidence type="ECO:0000256" key="1">
    <source>
        <dbReference type="ARBA" id="ARBA00023015"/>
    </source>
</evidence>
<comment type="caution">
    <text evidence="5">The sequence shown here is derived from an EMBL/GenBank/DDBJ whole genome shotgun (WGS) entry which is preliminary data.</text>
</comment>
<dbReference type="InterPro" id="IPR018356">
    <property type="entry name" value="Tscrpt_reg_HTH_DeoR_CS"/>
</dbReference>
<dbReference type="InterPro" id="IPR014036">
    <property type="entry name" value="DeoR-like_C"/>
</dbReference>
<evidence type="ECO:0000313" key="5">
    <source>
        <dbReference type="EMBL" id="KAA9393054.1"/>
    </source>
</evidence>
<dbReference type="InterPro" id="IPR037171">
    <property type="entry name" value="NagB/RpiA_transferase-like"/>
</dbReference>
<dbReference type="EMBL" id="SZWF01000030">
    <property type="protein sequence ID" value="KAA9393054.1"/>
    <property type="molecule type" value="Genomic_DNA"/>
</dbReference>
<evidence type="ECO:0000256" key="3">
    <source>
        <dbReference type="ARBA" id="ARBA00023163"/>
    </source>
</evidence>
<dbReference type="Gene3D" id="1.10.10.10">
    <property type="entry name" value="Winged helix-like DNA-binding domain superfamily/Winged helix DNA-binding domain"/>
    <property type="match status" value="1"/>
</dbReference>
<dbReference type="Proteomes" id="UP000325957">
    <property type="component" value="Unassembled WGS sequence"/>
</dbReference>
<keyword evidence="6" id="KW-1185">Reference proteome</keyword>